<dbReference type="InterPro" id="IPR003423">
    <property type="entry name" value="OMP_efflux"/>
</dbReference>
<comment type="caution">
    <text evidence="5">The sequence shown here is derived from an EMBL/GenBank/DDBJ whole genome shotgun (WGS) entry which is preliminary data.</text>
</comment>
<evidence type="ECO:0000256" key="3">
    <source>
        <dbReference type="SAM" id="Coils"/>
    </source>
</evidence>
<dbReference type="RefSeq" id="WP_094804381.1">
    <property type="nucleotide sequence ID" value="NZ_NEVP01000016.1"/>
</dbReference>
<reference evidence="5 6" key="1">
    <citation type="submission" date="2017-05" db="EMBL/GenBank/DDBJ databases">
        <title>Complete and WGS of Bordetella genogroups.</title>
        <authorList>
            <person name="Spilker T."/>
            <person name="LiPuma J."/>
        </authorList>
    </citation>
    <scope>NUCLEOTIDE SEQUENCE [LARGE SCALE GENOMIC DNA]</scope>
    <source>
        <strain evidence="5 6">AU10456</strain>
    </source>
</reference>
<dbReference type="GO" id="GO:0015562">
    <property type="term" value="F:efflux transmembrane transporter activity"/>
    <property type="evidence" value="ECO:0007669"/>
    <property type="project" value="InterPro"/>
</dbReference>
<evidence type="ECO:0000313" key="5">
    <source>
        <dbReference type="EMBL" id="OZI43854.1"/>
    </source>
</evidence>
<dbReference type="AlphaFoldDB" id="A0A261T2K6"/>
<dbReference type="InterPro" id="IPR010131">
    <property type="entry name" value="MdtP/NodT-like"/>
</dbReference>
<dbReference type="Gene3D" id="1.20.1600.10">
    <property type="entry name" value="Outer membrane efflux proteins (OEP)"/>
    <property type="match status" value="1"/>
</dbReference>
<feature type="region of interest" description="Disordered" evidence="4">
    <location>
        <begin position="487"/>
        <end position="525"/>
    </location>
</feature>
<keyword evidence="2" id="KW-0449">Lipoprotein</keyword>
<keyword evidence="2" id="KW-0564">Palmitate</keyword>
<dbReference type="GO" id="GO:0005886">
    <property type="term" value="C:plasma membrane"/>
    <property type="evidence" value="ECO:0007669"/>
    <property type="project" value="UniProtKB-SubCell"/>
</dbReference>
<sequence>MKQRYVRGSALLFSLLVLAGCAVGPDYEKPAVATPAAYKEAGVTTPANLPAHEAGTWKAATPSEDALRGEWWKIFGDPALDALEAEALQANQNLQAAVARLQQARALQRDARSDYFPRVDAGFGPTRQRPSPASQGLADDAPSSANTLWRGQASVAYEADLFGRVSRNVEAASADAQASEALYRSVLLALQADVAQAYFQVREFDAESRLFRQTVSLREESLQLIQRRYDAGDISELDLARAKSELASAQSQSLGVDRQRAVAEHALAVLLGKTPAEFTMPALPLAPVLVQIPAGLPSTLLERRPDIAAAERAMAAANARIGVAKSAFFPRLDITGAFGYESSSLGNLFEWSSRTFLLGPLVGAALSVPIFDGGRRQAGVDRARAVYEEDVAQYRQTVLNAFREVEDNLANLRILADQTRVQDSAVDSAARAARISRTQYREGSISYLDVIEADRTVLTQQRVSVQLSGERARSAVALVRALGGGWDTPLPGATPQARTGDTPADTPAARQPQAQVAGDTRLARR</sequence>
<comment type="similarity">
    <text evidence="1 2">Belongs to the outer membrane factor (OMF) (TC 1.B.17) family.</text>
</comment>
<evidence type="ECO:0000313" key="6">
    <source>
        <dbReference type="Proteomes" id="UP000216913"/>
    </source>
</evidence>
<dbReference type="PANTHER" id="PTHR30203">
    <property type="entry name" value="OUTER MEMBRANE CATION EFFLUX PROTEIN"/>
    <property type="match status" value="1"/>
</dbReference>
<dbReference type="OrthoDB" id="9770517at2"/>
<keyword evidence="2" id="KW-0732">Signal</keyword>
<dbReference type="SUPFAM" id="SSF56954">
    <property type="entry name" value="Outer membrane efflux proteins (OEP)"/>
    <property type="match status" value="1"/>
</dbReference>
<feature type="coiled-coil region" evidence="3">
    <location>
        <begin position="80"/>
        <end position="111"/>
    </location>
</feature>
<keyword evidence="2" id="KW-0472">Membrane</keyword>
<evidence type="ECO:0000256" key="2">
    <source>
        <dbReference type="RuleBase" id="RU362097"/>
    </source>
</evidence>
<organism evidence="5 6">
    <name type="scientific">Bordetella genomosp. 5</name>
    <dbReference type="NCBI Taxonomy" id="1395608"/>
    <lineage>
        <taxon>Bacteria</taxon>
        <taxon>Pseudomonadati</taxon>
        <taxon>Pseudomonadota</taxon>
        <taxon>Betaproteobacteria</taxon>
        <taxon>Burkholderiales</taxon>
        <taxon>Alcaligenaceae</taxon>
        <taxon>Bordetella</taxon>
    </lineage>
</organism>
<evidence type="ECO:0000256" key="4">
    <source>
        <dbReference type="SAM" id="MobiDB-lite"/>
    </source>
</evidence>
<keyword evidence="3" id="KW-0175">Coiled coil</keyword>
<dbReference type="Pfam" id="PF02321">
    <property type="entry name" value="OEP"/>
    <property type="match status" value="2"/>
</dbReference>
<feature type="region of interest" description="Disordered" evidence="4">
    <location>
        <begin position="118"/>
        <end position="143"/>
    </location>
</feature>
<name>A0A261T2K6_9BORD</name>
<keyword evidence="2" id="KW-0812">Transmembrane</keyword>
<dbReference type="Proteomes" id="UP000216913">
    <property type="component" value="Unassembled WGS sequence"/>
</dbReference>
<feature type="signal peptide" evidence="2">
    <location>
        <begin position="1"/>
        <end position="19"/>
    </location>
</feature>
<dbReference type="EMBL" id="NEVP01000016">
    <property type="protein sequence ID" value="OZI43854.1"/>
    <property type="molecule type" value="Genomic_DNA"/>
</dbReference>
<dbReference type="Gene3D" id="2.20.200.10">
    <property type="entry name" value="Outer membrane efflux proteins (OEP)"/>
    <property type="match status" value="1"/>
</dbReference>
<comment type="subcellular location">
    <subcellularLocation>
        <location evidence="2">Cell membrane</location>
        <topology evidence="2">Lipid-anchor</topology>
    </subcellularLocation>
</comment>
<gene>
    <name evidence="5" type="ORF">CAL25_23295</name>
</gene>
<dbReference type="NCBIfam" id="TIGR01845">
    <property type="entry name" value="outer_NodT"/>
    <property type="match status" value="1"/>
</dbReference>
<keyword evidence="6" id="KW-1185">Reference proteome</keyword>
<proteinExistence type="inferred from homology"/>
<evidence type="ECO:0000256" key="1">
    <source>
        <dbReference type="ARBA" id="ARBA00007613"/>
    </source>
</evidence>
<dbReference type="PROSITE" id="PS51257">
    <property type="entry name" value="PROKAR_LIPOPROTEIN"/>
    <property type="match status" value="1"/>
</dbReference>
<protein>
    <submittedName>
        <fullName evidence="5">RND transporter</fullName>
    </submittedName>
</protein>
<accession>A0A261T2K6</accession>
<keyword evidence="2" id="KW-1134">Transmembrane beta strand</keyword>
<feature type="chain" id="PRO_5011829789" evidence="2">
    <location>
        <begin position="20"/>
        <end position="525"/>
    </location>
</feature>
<dbReference type="PANTHER" id="PTHR30203:SF33">
    <property type="entry name" value="BLR4455 PROTEIN"/>
    <property type="match status" value="1"/>
</dbReference>